<dbReference type="InterPro" id="IPR029058">
    <property type="entry name" value="AB_hydrolase_fold"/>
</dbReference>
<gene>
    <name evidence="3" type="ORF">APUU_51380S</name>
</gene>
<dbReference type="InterPro" id="IPR018712">
    <property type="entry name" value="Tle1-like_cat"/>
</dbReference>
<evidence type="ECO:0000313" key="3">
    <source>
        <dbReference type="EMBL" id="BCS26669.1"/>
    </source>
</evidence>
<reference evidence="3" key="1">
    <citation type="submission" date="2021-01" db="EMBL/GenBank/DDBJ databases">
        <authorList>
            <consortium name="Aspergillus puulaauensis MK2 genome sequencing consortium"/>
            <person name="Kazuki M."/>
            <person name="Futagami T."/>
        </authorList>
    </citation>
    <scope>NUCLEOTIDE SEQUENCE</scope>
    <source>
        <strain evidence="3">MK2</strain>
    </source>
</reference>
<reference evidence="3" key="2">
    <citation type="submission" date="2021-02" db="EMBL/GenBank/DDBJ databases">
        <title>Aspergillus puulaauensis MK2 genome sequence.</title>
        <authorList>
            <person name="Futagami T."/>
            <person name="Mori K."/>
            <person name="Kadooka C."/>
            <person name="Tanaka T."/>
        </authorList>
    </citation>
    <scope>NUCLEOTIDE SEQUENCE</scope>
    <source>
        <strain evidence="3">MK2</strain>
    </source>
</reference>
<dbReference type="GeneID" id="64976674"/>
<dbReference type="Proteomes" id="UP000654913">
    <property type="component" value="Chromosome 5"/>
</dbReference>
<sequence length="555" mass="63614">MNPTSIRRKLGLNPLPESLGCTESMADPDARDGDPKELVLCFDGTGYKFTGDESDSNVLKVYRMLDHRDARRYHYFQPGFGTLVSSTWMSNSGQTNKARSVFLKAKDAAIGTTFAQHVMGGYTFLMRYYSPGDRVFFFGFSRGAYVARFLAEMLDTVGLIKRGNEDLVRFAWMTFSKWQRAHNKRDADPAQNERLYEYIKAFRETFTCPISPIYFLGLFDTVNSTPALEGTWMQRSKLARCSAKIIRHAVGIDERRARFRHDLISDSGRTAVSWRARTRQRLERHHIRLPRQRGLRFYYEDKGGRGTSTDSHQAPPLPQLPEPYERPSAQPENLCEERSDGWQDIEEVWFPGCHADIGGGFKLSKDEEMELSHVPLVWMVHEAQRAGLKFDQERLKKFNCCEDYCEDEENQNGDEKGGNTMRLEDGMRIAAERGHIHDCLEYGKGVPWPVVLSWRVLEYLPFRRMNLQQDGSWKPVRFPLPLGEVRDIPKGSKIHVSAVRRMMSDPSYRPGNLIEGGGGRGKRKVPPERGIGEWGVADHAGSPVRETYRRREAPE</sequence>
<dbReference type="RefSeq" id="XP_041558863.1">
    <property type="nucleotide sequence ID" value="XM_041706481.1"/>
</dbReference>
<feature type="compositionally biased region" description="Basic and acidic residues" evidence="1">
    <location>
        <begin position="546"/>
        <end position="555"/>
    </location>
</feature>
<name>A0A7R7XTT2_9EURO</name>
<dbReference type="EMBL" id="AP024447">
    <property type="protein sequence ID" value="BCS26669.1"/>
    <property type="molecule type" value="Genomic_DNA"/>
</dbReference>
<evidence type="ECO:0000259" key="2">
    <source>
        <dbReference type="Pfam" id="PF09994"/>
    </source>
</evidence>
<dbReference type="PANTHER" id="PTHR33840">
    <property type="match status" value="1"/>
</dbReference>
<evidence type="ECO:0000256" key="1">
    <source>
        <dbReference type="SAM" id="MobiDB-lite"/>
    </source>
</evidence>
<accession>A0A7R7XTT2</accession>
<dbReference type="PANTHER" id="PTHR33840:SF2">
    <property type="entry name" value="TLE1 PHOSPHOLIPASE DOMAIN-CONTAINING PROTEIN"/>
    <property type="match status" value="1"/>
</dbReference>
<dbReference type="Pfam" id="PF09994">
    <property type="entry name" value="T6SS_Tle1-like_cat"/>
    <property type="match status" value="1"/>
</dbReference>
<feature type="domain" description="T6SS Phospholipase effector Tle1-like catalytic" evidence="2">
    <location>
        <begin position="36"/>
        <end position="382"/>
    </location>
</feature>
<dbReference type="KEGG" id="apuu:APUU_51380S"/>
<proteinExistence type="predicted"/>
<dbReference type="AlphaFoldDB" id="A0A7R7XTT2"/>
<organism evidence="3 4">
    <name type="scientific">Aspergillus puulaauensis</name>
    <dbReference type="NCBI Taxonomy" id="1220207"/>
    <lineage>
        <taxon>Eukaryota</taxon>
        <taxon>Fungi</taxon>
        <taxon>Dikarya</taxon>
        <taxon>Ascomycota</taxon>
        <taxon>Pezizomycotina</taxon>
        <taxon>Eurotiomycetes</taxon>
        <taxon>Eurotiomycetidae</taxon>
        <taxon>Eurotiales</taxon>
        <taxon>Aspergillaceae</taxon>
        <taxon>Aspergillus</taxon>
    </lineage>
</organism>
<evidence type="ECO:0000313" key="4">
    <source>
        <dbReference type="Proteomes" id="UP000654913"/>
    </source>
</evidence>
<feature type="region of interest" description="Disordered" evidence="1">
    <location>
        <begin position="300"/>
        <end position="330"/>
    </location>
</feature>
<dbReference type="OrthoDB" id="3162439at2759"/>
<feature type="region of interest" description="Disordered" evidence="1">
    <location>
        <begin position="507"/>
        <end position="555"/>
    </location>
</feature>
<protein>
    <recommendedName>
        <fullName evidence="2">T6SS Phospholipase effector Tle1-like catalytic domain-containing protein</fullName>
    </recommendedName>
</protein>
<keyword evidence="4" id="KW-1185">Reference proteome</keyword>
<dbReference type="SUPFAM" id="SSF53474">
    <property type="entry name" value="alpha/beta-Hydrolases"/>
    <property type="match status" value="1"/>
</dbReference>